<accession>A0A9X1X154</accession>
<organism evidence="2 3">
    <name type="scientific">Mucilaginibacter straminoryzae</name>
    <dbReference type="NCBI Taxonomy" id="2932774"/>
    <lineage>
        <taxon>Bacteria</taxon>
        <taxon>Pseudomonadati</taxon>
        <taxon>Bacteroidota</taxon>
        <taxon>Sphingobacteriia</taxon>
        <taxon>Sphingobacteriales</taxon>
        <taxon>Sphingobacteriaceae</taxon>
        <taxon>Mucilaginibacter</taxon>
    </lineage>
</organism>
<reference evidence="2" key="1">
    <citation type="submission" date="2022-04" db="EMBL/GenBank/DDBJ databases">
        <title>Mucilaginibacter sp. RS28 isolated from freshwater.</title>
        <authorList>
            <person name="Ko S.-R."/>
        </authorList>
    </citation>
    <scope>NUCLEOTIDE SEQUENCE</scope>
    <source>
        <strain evidence="2">RS28</strain>
    </source>
</reference>
<keyword evidence="3" id="KW-1185">Reference proteome</keyword>
<dbReference type="Proteomes" id="UP001139450">
    <property type="component" value="Unassembled WGS sequence"/>
</dbReference>
<dbReference type="AlphaFoldDB" id="A0A9X1X154"/>
<feature type="compositionally biased region" description="Basic and acidic residues" evidence="1">
    <location>
        <begin position="115"/>
        <end position="128"/>
    </location>
</feature>
<comment type="caution">
    <text evidence="2">The sequence shown here is derived from an EMBL/GenBank/DDBJ whole genome shotgun (WGS) entry which is preliminary data.</text>
</comment>
<name>A0A9X1X154_9SPHI</name>
<evidence type="ECO:0000313" key="2">
    <source>
        <dbReference type="EMBL" id="MCJ8208105.1"/>
    </source>
</evidence>
<evidence type="ECO:0000256" key="1">
    <source>
        <dbReference type="SAM" id="MobiDB-lite"/>
    </source>
</evidence>
<evidence type="ECO:0000313" key="3">
    <source>
        <dbReference type="Proteomes" id="UP001139450"/>
    </source>
</evidence>
<proteinExistence type="predicted"/>
<dbReference type="RefSeq" id="WP_245127943.1">
    <property type="nucleotide sequence ID" value="NZ_JALJEJ010000001.1"/>
</dbReference>
<dbReference type="EMBL" id="JALJEJ010000001">
    <property type="protein sequence ID" value="MCJ8208105.1"/>
    <property type="molecule type" value="Genomic_DNA"/>
</dbReference>
<sequence>MMKKAPTQARELPRFTIEGTEFIVDIQLNELRQADAPGNRISMDELLWETDGKLAIVYDTATRNIANMIVDPEDLPPDIRIISMPPLLSLDPVGWARKFGLADDTFIKSQPPAADEAHEVKPEEQKKEPPHKKRKGKGI</sequence>
<feature type="compositionally biased region" description="Basic residues" evidence="1">
    <location>
        <begin position="129"/>
        <end position="139"/>
    </location>
</feature>
<feature type="region of interest" description="Disordered" evidence="1">
    <location>
        <begin position="106"/>
        <end position="139"/>
    </location>
</feature>
<protein>
    <submittedName>
        <fullName evidence="2">Uncharacterized protein</fullName>
    </submittedName>
</protein>
<gene>
    <name evidence="2" type="ORF">MUY27_00200</name>
</gene>